<dbReference type="PANTHER" id="PTHR43185:SF1">
    <property type="entry name" value="FE(2+) TRANSPORTER FEOB"/>
    <property type="match status" value="1"/>
</dbReference>
<feature type="transmembrane region" description="Helical" evidence="17">
    <location>
        <begin position="406"/>
        <end position="430"/>
    </location>
</feature>
<dbReference type="InterPro" id="IPR027417">
    <property type="entry name" value="P-loop_NTPase"/>
</dbReference>
<dbReference type="Pfam" id="PF07664">
    <property type="entry name" value="FeoB_C"/>
    <property type="match status" value="1"/>
</dbReference>
<evidence type="ECO:0000256" key="4">
    <source>
        <dbReference type="ARBA" id="ARBA00022475"/>
    </source>
</evidence>
<keyword evidence="12 17" id="KW-0472">Membrane</keyword>
<comment type="caution">
    <text evidence="19">The sequence shown here is derived from an EMBL/GenBank/DDBJ whole genome shotgun (WGS) entry which is preliminary data.</text>
</comment>
<keyword evidence="8 17" id="KW-1133">Transmembrane helix</keyword>
<dbReference type="CDD" id="cd01879">
    <property type="entry name" value="FeoB"/>
    <property type="match status" value="1"/>
</dbReference>
<feature type="binding site" evidence="15">
    <location>
        <begin position="91"/>
        <end position="94"/>
    </location>
    <ligand>
        <name>GTP</name>
        <dbReference type="ChEBI" id="CHEBI:37565"/>
        <label>1</label>
    </ligand>
</feature>
<dbReference type="AlphaFoldDB" id="A0A9D2JGR8"/>
<evidence type="ECO:0000256" key="16">
    <source>
        <dbReference type="PIRSR" id="PIRSR603373-2"/>
    </source>
</evidence>
<keyword evidence="4" id="KW-1003">Cell membrane</keyword>
<feature type="transmembrane region" description="Helical" evidence="17">
    <location>
        <begin position="663"/>
        <end position="682"/>
    </location>
</feature>
<evidence type="ECO:0000256" key="12">
    <source>
        <dbReference type="ARBA" id="ARBA00023136"/>
    </source>
</evidence>
<organism evidence="19 20">
    <name type="scientific">Candidatus Gemmiger excrementavium</name>
    <dbReference type="NCBI Taxonomy" id="2838608"/>
    <lineage>
        <taxon>Bacteria</taxon>
        <taxon>Bacillati</taxon>
        <taxon>Bacillota</taxon>
        <taxon>Clostridia</taxon>
        <taxon>Eubacteriales</taxon>
        <taxon>Gemmiger</taxon>
    </lineage>
</organism>
<proteinExistence type="inferred from homology"/>
<comment type="function">
    <text evidence="1 17">Probable transporter of a GTP-driven Fe(2+) uptake system.</text>
</comment>
<keyword evidence="11 15" id="KW-0342">GTP-binding</keyword>
<evidence type="ECO:0000256" key="2">
    <source>
        <dbReference type="ARBA" id="ARBA00004651"/>
    </source>
</evidence>
<feature type="non-terminal residue" evidence="19">
    <location>
        <position position="1"/>
    </location>
</feature>
<feature type="transmembrane region" description="Helical" evidence="17">
    <location>
        <begin position="436"/>
        <end position="456"/>
    </location>
</feature>
<feature type="binding site" evidence="16">
    <location>
        <position position="1"/>
    </location>
    <ligand>
        <name>Mg(2+)</name>
        <dbReference type="ChEBI" id="CHEBI:18420"/>
        <label>2</label>
    </ligand>
</feature>
<protein>
    <recommendedName>
        <fullName evidence="13 14">Ferrous iron transport protein B</fullName>
    </recommendedName>
</protein>
<reference evidence="19" key="2">
    <citation type="submission" date="2021-04" db="EMBL/GenBank/DDBJ databases">
        <authorList>
            <person name="Gilroy R."/>
        </authorList>
    </citation>
    <scope>NUCLEOTIDE SEQUENCE</scope>
    <source>
        <strain evidence="19">3436</strain>
    </source>
</reference>
<keyword evidence="5 17" id="KW-0410">Iron transport</keyword>
<keyword evidence="6 17" id="KW-0812">Transmembrane</keyword>
<evidence type="ECO:0000256" key="1">
    <source>
        <dbReference type="ARBA" id="ARBA00003926"/>
    </source>
</evidence>
<evidence type="ECO:0000256" key="6">
    <source>
        <dbReference type="ARBA" id="ARBA00022692"/>
    </source>
</evidence>
<feature type="transmembrane region" description="Helical" evidence="17">
    <location>
        <begin position="327"/>
        <end position="351"/>
    </location>
</feature>
<keyword evidence="7 15" id="KW-0547">Nucleotide-binding</keyword>
<accession>A0A9D2JGR8</accession>
<dbReference type="InterPro" id="IPR030389">
    <property type="entry name" value="G_FEOB_dom"/>
</dbReference>
<dbReference type="Pfam" id="PF07670">
    <property type="entry name" value="Gate"/>
    <property type="match status" value="2"/>
</dbReference>
<evidence type="ECO:0000256" key="17">
    <source>
        <dbReference type="RuleBase" id="RU362098"/>
    </source>
</evidence>
<evidence type="ECO:0000259" key="18">
    <source>
        <dbReference type="PROSITE" id="PS51711"/>
    </source>
</evidence>
<dbReference type="InterPro" id="IPR011640">
    <property type="entry name" value="Fe2_transport_prot_B_C"/>
</dbReference>
<evidence type="ECO:0000256" key="10">
    <source>
        <dbReference type="ARBA" id="ARBA00023065"/>
    </source>
</evidence>
<dbReference type="GO" id="GO:0005886">
    <property type="term" value="C:plasma membrane"/>
    <property type="evidence" value="ECO:0007669"/>
    <property type="project" value="UniProtKB-SubCell"/>
</dbReference>
<evidence type="ECO:0000313" key="19">
    <source>
        <dbReference type="EMBL" id="HIZ49266.1"/>
    </source>
</evidence>
<comment type="similarity">
    <text evidence="17">Belongs to the TRAFAC class TrmE-Era-EngA-EngB-Septin-like GTPase superfamily. FeoB GTPase (TC 9.A.8) family.</text>
</comment>
<dbReference type="SUPFAM" id="SSF52540">
    <property type="entry name" value="P-loop containing nucleoside triphosphate hydrolases"/>
    <property type="match status" value="1"/>
</dbReference>
<dbReference type="InterPro" id="IPR011642">
    <property type="entry name" value="Gate_dom"/>
</dbReference>
<feature type="transmembrane region" description="Helical" evidence="17">
    <location>
        <begin position="533"/>
        <end position="550"/>
    </location>
</feature>
<dbReference type="GO" id="GO:0015093">
    <property type="term" value="F:ferrous iron transmembrane transporter activity"/>
    <property type="evidence" value="ECO:0007669"/>
    <property type="project" value="UniProtKB-UniRule"/>
</dbReference>
<evidence type="ECO:0000256" key="8">
    <source>
        <dbReference type="ARBA" id="ARBA00022989"/>
    </source>
</evidence>
<evidence type="ECO:0000256" key="9">
    <source>
        <dbReference type="ARBA" id="ARBA00023004"/>
    </source>
</evidence>
<dbReference type="PROSITE" id="PS51711">
    <property type="entry name" value="G_FEOB"/>
    <property type="match status" value="1"/>
</dbReference>
<keyword evidence="10" id="KW-0406">Ion transport</keyword>
<feature type="binding site" evidence="15">
    <location>
        <begin position="11"/>
        <end position="15"/>
    </location>
    <ligand>
        <name>GTP</name>
        <dbReference type="ChEBI" id="CHEBI:37565"/>
        <label>1</label>
    </ligand>
</feature>
<feature type="domain" description="FeoB-type G" evidence="18">
    <location>
        <begin position="1"/>
        <end position="140"/>
    </location>
</feature>
<evidence type="ECO:0000256" key="3">
    <source>
        <dbReference type="ARBA" id="ARBA00022448"/>
    </source>
</evidence>
<feature type="transmembrane region" description="Helical" evidence="17">
    <location>
        <begin position="260"/>
        <end position="277"/>
    </location>
</feature>
<keyword evidence="9 17" id="KW-0408">Iron</keyword>
<keyword evidence="3 17" id="KW-0813">Transport</keyword>
<dbReference type="GO" id="GO:0046872">
    <property type="term" value="F:metal ion binding"/>
    <property type="evidence" value="ECO:0007669"/>
    <property type="project" value="UniProtKB-KW"/>
</dbReference>
<keyword evidence="16" id="KW-0460">Magnesium</keyword>
<sequence length="705" mass="76914">GSNQYVGNWPGVTVEKKEGKLKGHNDVVIQDLPGIYSLSPYTLEEVVARGYLVGEKPDAILNIIDGTNIERNLYLTTQLIELGIPVVMAVNMIDLVRKNGDKIDLKRLSKELGCEAIEISALKGEGSRQAAELAVTAARDHQAGELPHVFTGSVEHALAHIEESIQGKVDDRFLRWYAVKLFERDDKVQAELGLDPALLKHLDLHITDCEKEMDDDAESIITNQRYAYINTVVTRAVQKKARTEHLTVSDKIDRIVTNRILALPIFAVIMAAIYTLSMGSTDFAIGRIATDWTNDVLFGEVVPPAITGFLESVGCAPWLQGLIVDGIVAGVGAVLGFVPQMLVLFLMLSLLEDVGYMARVAFIMDRIFRKFGLSGKSFIPMLVGTGCGVPGIMASRTIENERDRRMTIMTTCFIPCSAKMPIIGLFAGALFGGSGLVATSAYFIGMAAIIVSGIMLKKTKLFAGDPAPFVMELPAYHVPAWGNVLRATWERGWSFIKRAGTVILASTIILWFLQGFGFTENGFGMVEDNNTSLLASIGGLVSWIFAPLGFGTWQATVATVTGLIAKENVVGTFGVLYGFAEVAENGDEIWVNIARDFTMLSAYSFMIFNLLCAPCFAAMGAIKREMNSPKWTAIAIGYMCLLAYCTSLVVYQLGGLITGEVSFNLFTVVAAALVALALWLLFRRNPYEENDGHTVIPVRKAAVRQ</sequence>
<name>A0A9D2JGR8_9FIRM</name>
<dbReference type="GO" id="GO:0005525">
    <property type="term" value="F:GTP binding"/>
    <property type="evidence" value="ECO:0007669"/>
    <property type="project" value="UniProtKB-KW"/>
</dbReference>
<evidence type="ECO:0000256" key="11">
    <source>
        <dbReference type="ARBA" id="ARBA00023134"/>
    </source>
</evidence>
<dbReference type="InterPro" id="IPR041069">
    <property type="entry name" value="FeoB_Cyto"/>
</dbReference>
<feature type="transmembrane region" description="Helical" evidence="17">
    <location>
        <begin position="495"/>
        <end position="513"/>
    </location>
</feature>
<dbReference type="NCBIfam" id="TIGR00437">
    <property type="entry name" value="feoB"/>
    <property type="match status" value="1"/>
</dbReference>
<evidence type="ECO:0000313" key="20">
    <source>
        <dbReference type="Proteomes" id="UP000824031"/>
    </source>
</evidence>
<dbReference type="Gene3D" id="3.40.50.300">
    <property type="entry name" value="P-loop containing nucleotide triphosphate hydrolases"/>
    <property type="match status" value="1"/>
</dbReference>
<reference evidence="19" key="1">
    <citation type="journal article" date="2021" name="PeerJ">
        <title>Extensive microbial diversity within the chicken gut microbiome revealed by metagenomics and culture.</title>
        <authorList>
            <person name="Gilroy R."/>
            <person name="Ravi A."/>
            <person name="Getino M."/>
            <person name="Pursley I."/>
            <person name="Horton D.L."/>
            <person name="Alikhan N.F."/>
            <person name="Baker D."/>
            <person name="Gharbi K."/>
            <person name="Hall N."/>
            <person name="Watson M."/>
            <person name="Adriaenssens E.M."/>
            <person name="Foster-Nyarko E."/>
            <person name="Jarju S."/>
            <person name="Secka A."/>
            <person name="Antonio M."/>
            <person name="Oren A."/>
            <person name="Chaudhuri R.R."/>
            <person name="La Ragione R."/>
            <person name="Hildebrand F."/>
            <person name="Pallen M.J."/>
        </authorList>
    </citation>
    <scope>NUCLEOTIDE SEQUENCE</scope>
    <source>
        <strain evidence="19">3436</strain>
    </source>
</reference>
<dbReference type="InterPro" id="IPR050860">
    <property type="entry name" value="FeoB_GTPase"/>
</dbReference>
<dbReference type="Pfam" id="PF17910">
    <property type="entry name" value="FeoB_Cyto"/>
    <property type="match status" value="1"/>
</dbReference>
<evidence type="ECO:0000256" key="15">
    <source>
        <dbReference type="PIRSR" id="PIRSR603373-1"/>
    </source>
</evidence>
<evidence type="ECO:0000256" key="14">
    <source>
        <dbReference type="NCBIfam" id="TIGR00437"/>
    </source>
</evidence>
<dbReference type="Pfam" id="PF02421">
    <property type="entry name" value="FeoB_N"/>
    <property type="match status" value="1"/>
</dbReference>
<dbReference type="Gene3D" id="1.10.287.1770">
    <property type="match status" value="1"/>
</dbReference>
<dbReference type="Proteomes" id="UP000824031">
    <property type="component" value="Unassembled WGS sequence"/>
</dbReference>
<feature type="binding site" evidence="15">
    <location>
        <begin position="31"/>
        <end position="34"/>
    </location>
    <ligand>
        <name>GTP</name>
        <dbReference type="ChEBI" id="CHEBI:37565"/>
        <label>1</label>
    </ligand>
</feature>
<feature type="transmembrane region" description="Helical" evidence="17">
    <location>
        <begin position="631"/>
        <end position="651"/>
    </location>
</feature>
<keyword evidence="16" id="KW-0479">Metal-binding</keyword>
<gene>
    <name evidence="19" type="primary">feoB</name>
    <name evidence="19" type="ORF">H9810_11155</name>
</gene>
<evidence type="ECO:0000256" key="7">
    <source>
        <dbReference type="ARBA" id="ARBA00022741"/>
    </source>
</evidence>
<comment type="subcellular location">
    <subcellularLocation>
        <location evidence="2 17">Cell membrane</location>
        <topology evidence="2 17">Multi-pass membrane protein</topology>
    </subcellularLocation>
</comment>
<dbReference type="InterPro" id="IPR003373">
    <property type="entry name" value="Fe2_transport_prot-B"/>
</dbReference>
<feature type="transmembrane region" description="Helical" evidence="17">
    <location>
        <begin position="600"/>
        <end position="619"/>
    </location>
</feature>
<dbReference type="PANTHER" id="PTHR43185">
    <property type="entry name" value="FERROUS IRON TRANSPORT PROTEIN B"/>
    <property type="match status" value="1"/>
</dbReference>
<dbReference type="EMBL" id="DXBO01000163">
    <property type="protein sequence ID" value="HIZ49266.1"/>
    <property type="molecule type" value="Genomic_DNA"/>
</dbReference>
<evidence type="ECO:0000256" key="5">
    <source>
        <dbReference type="ARBA" id="ARBA00022496"/>
    </source>
</evidence>
<evidence type="ECO:0000256" key="13">
    <source>
        <dbReference type="ARBA" id="ARBA00031200"/>
    </source>
</evidence>
<feature type="transmembrane region" description="Helical" evidence="17">
    <location>
        <begin position="371"/>
        <end position="394"/>
    </location>
</feature>